<evidence type="ECO:0000313" key="2">
    <source>
        <dbReference type="Proteomes" id="UP001335325"/>
    </source>
</evidence>
<evidence type="ECO:0000313" key="1">
    <source>
        <dbReference type="EMBL" id="WSD08238.1"/>
    </source>
</evidence>
<name>A0ABZ1GS44_9ACTN</name>
<accession>A0ABZ1GS44</accession>
<dbReference type="Proteomes" id="UP001335325">
    <property type="component" value="Chromosome"/>
</dbReference>
<sequence length="79" mass="7521">MNLAPQVDTAEIPDADLDFISGGQAGAGAAVNLGLGVHAEPGALGVHVEAGNIGITAGADASVSPEGLAVGGVLAVSRY</sequence>
<dbReference type="GeneID" id="91545418"/>
<dbReference type="EMBL" id="CP109134">
    <property type="protein sequence ID" value="WSD08238.1"/>
    <property type="molecule type" value="Genomic_DNA"/>
</dbReference>
<dbReference type="RefSeq" id="WP_326754185.1">
    <property type="nucleotide sequence ID" value="NZ_CP109134.1"/>
</dbReference>
<proteinExistence type="predicted"/>
<reference evidence="1 2" key="1">
    <citation type="submission" date="2022-10" db="EMBL/GenBank/DDBJ databases">
        <title>The complete genomes of actinobacterial strains from the NBC collection.</title>
        <authorList>
            <person name="Joergensen T.S."/>
            <person name="Alvarez Arevalo M."/>
            <person name="Sterndorff E.B."/>
            <person name="Faurdal D."/>
            <person name="Vuksanovic O."/>
            <person name="Mourched A.-S."/>
            <person name="Charusanti P."/>
            <person name="Shaw S."/>
            <person name="Blin K."/>
            <person name="Weber T."/>
        </authorList>
    </citation>
    <scope>NUCLEOTIDE SEQUENCE [LARGE SCALE GENOMIC DNA]</scope>
    <source>
        <strain evidence="1 2">NBC 01753</strain>
    </source>
</reference>
<organism evidence="1 2">
    <name type="scientific">Streptomyces hirsutus</name>
    <dbReference type="NCBI Taxonomy" id="35620"/>
    <lineage>
        <taxon>Bacteria</taxon>
        <taxon>Bacillati</taxon>
        <taxon>Actinomycetota</taxon>
        <taxon>Actinomycetes</taxon>
        <taxon>Kitasatosporales</taxon>
        <taxon>Streptomycetaceae</taxon>
        <taxon>Streptomyces</taxon>
    </lineage>
</organism>
<gene>
    <name evidence="1" type="ORF">OIE73_22590</name>
</gene>
<protein>
    <submittedName>
        <fullName evidence="1">Uncharacterized protein</fullName>
    </submittedName>
</protein>
<keyword evidence="2" id="KW-1185">Reference proteome</keyword>